<dbReference type="Proteomes" id="UP000433181">
    <property type="component" value="Unassembled WGS sequence"/>
</dbReference>
<organism evidence="1 2">
    <name type="scientific">Anaerovibrio slackiae</name>
    <dbReference type="NCBI Taxonomy" id="2652309"/>
    <lineage>
        <taxon>Bacteria</taxon>
        <taxon>Bacillati</taxon>
        <taxon>Bacillota</taxon>
        <taxon>Negativicutes</taxon>
        <taxon>Selenomonadales</taxon>
        <taxon>Selenomonadaceae</taxon>
        <taxon>Anaerovibrio</taxon>
    </lineage>
</organism>
<dbReference type="RefSeq" id="WP_205764056.1">
    <property type="nucleotide sequence ID" value="NZ_JBGUTX010000093.1"/>
</dbReference>
<sequence>MGKNEKLIERVKGLPKDLTFDEVVRLLSGFGYIQKDKGKTSGSRVIFVHEKRPPILLHKPHPRKELLVYQVRQLVDFLQGEGLI</sequence>
<dbReference type="GO" id="GO:0003729">
    <property type="term" value="F:mRNA binding"/>
    <property type="evidence" value="ECO:0007669"/>
    <property type="project" value="InterPro"/>
</dbReference>
<comment type="caution">
    <text evidence="1">The sequence shown here is derived from an EMBL/GenBank/DDBJ whole genome shotgun (WGS) entry which is preliminary data.</text>
</comment>
<dbReference type="EMBL" id="VUNR01000003">
    <property type="protein sequence ID" value="MSU07802.1"/>
    <property type="molecule type" value="Genomic_DNA"/>
</dbReference>
<gene>
    <name evidence="1" type="ORF">FYJ84_02210</name>
</gene>
<reference evidence="1 2" key="1">
    <citation type="submission" date="2019-08" db="EMBL/GenBank/DDBJ databases">
        <title>In-depth cultivation of the pig gut microbiome towards novel bacterial diversity and tailored functional studies.</title>
        <authorList>
            <person name="Wylensek D."/>
            <person name="Hitch T.C.A."/>
            <person name="Clavel T."/>
        </authorList>
    </citation>
    <scope>NUCLEOTIDE SEQUENCE [LARGE SCALE GENOMIC DNA]</scope>
    <source>
        <strain evidence="1 2">WCA-693-APC-5D-A</strain>
    </source>
</reference>
<evidence type="ECO:0000313" key="2">
    <source>
        <dbReference type="Proteomes" id="UP000433181"/>
    </source>
</evidence>
<accession>A0A6I2UFD4</accession>
<dbReference type="GeneID" id="96777720"/>
<proteinExistence type="predicted"/>
<dbReference type="SUPFAM" id="SSF54786">
    <property type="entry name" value="YcfA/nrd intein domain"/>
    <property type="match status" value="1"/>
</dbReference>
<protein>
    <submittedName>
        <fullName evidence="1">Type II toxin-antitoxin system HicA family toxin</fullName>
    </submittedName>
</protein>
<keyword evidence="2" id="KW-1185">Reference proteome</keyword>
<evidence type="ECO:0000313" key="1">
    <source>
        <dbReference type="EMBL" id="MSU07802.1"/>
    </source>
</evidence>
<dbReference type="Pfam" id="PF07927">
    <property type="entry name" value="HicA_toxin"/>
    <property type="match status" value="1"/>
</dbReference>
<dbReference type="AlphaFoldDB" id="A0A6I2UFD4"/>
<name>A0A6I2UFD4_9FIRM</name>
<dbReference type="InterPro" id="IPR012933">
    <property type="entry name" value="HicA_mRNA_interferase"/>
</dbReference>